<evidence type="ECO:0000313" key="6">
    <source>
        <dbReference type="EMBL" id="SLN40582.1"/>
    </source>
</evidence>
<organism evidence="6 7">
    <name type="scientific">Roseovarius litorisediminis</name>
    <dbReference type="NCBI Taxonomy" id="1312363"/>
    <lineage>
        <taxon>Bacteria</taxon>
        <taxon>Pseudomonadati</taxon>
        <taxon>Pseudomonadota</taxon>
        <taxon>Alphaproteobacteria</taxon>
        <taxon>Rhodobacterales</taxon>
        <taxon>Roseobacteraceae</taxon>
        <taxon>Roseovarius</taxon>
    </lineage>
</organism>
<keyword evidence="7" id="KW-1185">Reference proteome</keyword>
<keyword evidence="2 4" id="KW-0479">Metal-binding</keyword>
<accession>A0A1Y5SJJ4</accession>
<gene>
    <name evidence="6" type="ORF">PEL8287_02005</name>
</gene>
<reference evidence="6 7" key="1">
    <citation type="submission" date="2017-03" db="EMBL/GenBank/DDBJ databases">
        <authorList>
            <person name="Afonso C.L."/>
            <person name="Miller P.J."/>
            <person name="Scott M.A."/>
            <person name="Spackman E."/>
            <person name="Goraichik I."/>
            <person name="Dimitrov K.M."/>
            <person name="Suarez D.L."/>
            <person name="Swayne D.E."/>
        </authorList>
    </citation>
    <scope>NUCLEOTIDE SEQUENCE [LARGE SCALE GENOMIC DNA]</scope>
    <source>
        <strain evidence="6 7">CECT 8287</strain>
    </source>
</reference>
<dbReference type="OrthoDB" id="7365807at2"/>
<dbReference type="AlphaFoldDB" id="A0A1Y5SJJ4"/>
<dbReference type="GO" id="GO:0046872">
    <property type="term" value="F:metal ion binding"/>
    <property type="evidence" value="ECO:0007669"/>
    <property type="project" value="UniProtKB-KW"/>
</dbReference>
<dbReference type="PROSITE" id="PS51007">
    <property type="entry name" value="CYTC"/>
    <property type="match status" value="1"/>
</dbReference>
<dbReference type="InterPro" id="IPR009056">
    <property type="entry name" value="Cyt_c-like_dom"/>
</dbReference>
<dbReference type="SUPFAM" id="SSF46626">
    <property type="entry name" value="Cytochrome c"/>
    <property type="match status" value="1"/>
</dbReference>
<dbReference type="EMBL" id="FWFL01000004">
    <property type="protein sequence ID" value="SLN40582.1"/>
    <property type="molecule type" value="Genomic_DNA"/>
</dbReference>
<dbReference type="GO" id="GO:0009055">
    <property type="term" value="F:electron transfer activity"/>
    <property type="evidence" value="ECO:0007669"/>
    <property type="project" value="InterPro"/>
</dbReference>
<dbReference type="GO" id="GO:0020037">
    <property type="term" value="F:heme binding"/>
    <property type="evidence" value="ECO:0007669"/>
    <property type="project" value="InterPro"/>
</dbReference>
<sequence length="257" mass="28196">MCDWIPSLKRAALALVIVATGLMPALARADDRTFRLSVPDALIETGLMKHLLPRFSLKTGVRIELVPEATEAEITLSSGKGRPVFSDSKTTWHLRLHAQDHAGAARFADWLNSEVGQRTLTSFEVDGTAHYTLPDAVEEIDGAVQFEGNAVRGRALSVRHCGRCHVVSEDNRMNAIGSTPSFFVLRAMSDWDVRFQSFYALNPHPAFTQIAEVTKPFPIHQPPPIIPVEITLDDLEAILAYVSDVAPADLGAPLVHQ</sequence>
<protein>
    <recommendedName>
        <fullName evidence="5">Cytochrome c domain-containing protein</fullName>
    </recommendedName>
</protein>
<feature type="domain" description="Cytochrome c" evidence="5">
    <location>
        <begin position="148"/>
        <end position="246"/>
    </location>
</feature>
<name>A0A1Y5SJJ4_9RHOB</name>
<evidence type="ECO:0000259" key="5">
    <source>
        <dbReference type="PROSITE" id="PS51007"/>
    </source>
</evidence>
<evidence type="ECO:0000256" key="4">
    <source>
        <dbReference type="PROSITE-ProRule" id="PRU00433"/>
    </source>
</evidence>
<evidence type="ECO:0000256" key="1">
    <source>
        <dbReference type="ARBA" id="ARBA00022617"/>
    </source>
</evidence>
<evidence type="ECO:0000256" key="2">
    <source>
        <dbReference type="ARBA" id="ARBA00022723"/>
    </source>
</evidence>
<keyword evidence="3 4" id="KW-0408">Iron</keyword>
<dbReference type="InterPro" id="IPR036909">
    <property type="entry name" value="Cyt_c-like_dom_sf"/>
</dbReference>
<dbReference type="Proteomes" id="UP000193827">
    <property type="component" value="Unassembled WGS sequence"/>
</dbReference>
<proteinExistence type="predicted"/>
<evidence type="ECO:0000313" key="7">
    <source>
        <dbReference type="Proteomes" id="UP000193827"/>
    </source>
</evidence>
<evidence type="ECO:0000256" key="3">
    <source>
        <dbReference type="ARBA" id="ARBA00023004"/>
    </source>
</evidence>
<keyword evidence="1 4" id="KW-0349">Heme</keyword>